<evidence type="ECO:0000256" key="6">
    <source>
        <dbReference type="ARBA" id="ARBA00023034"/>
    </source>
</evidence>
<evidence type="ECO:0000256" key="4">
    <source>
        <dbReference type="ARBA" id="ARBA00022448"/>
    </source>
</evidence>
<dbReference type="GO" id="GO:0017119">
    <property type="term" value="C:Golgi transport complex"/>
    <property type="evidence" value="ECO:0007669"/>
    <property type="project" value="UniProtKB-UniRule"/>
</dbReference>
<evidence type="ECO:0000256" key="8">
    <source>
        <dbReference type="ARBA" id="ARBA00031347"/>
    </source>
</evidence>
<comment type="similarity">
    <text evidence="2 9">Belongs to the COG8 family.</text>
</comment>
<dbReference type="Pfam" id="PF04124">
    <property type="entry name" value="Dor1"/>
    <property type="match status" value="2"/>
</dbReference>
<comment type="caution">
    <text evidence="10">The sequence shown here is derived from an EMBL/GenBank/DDBJ whole genome shotgun (WGS) entry which is preliminary data.</text>
</comment>
<dbReference type="PANTHER" id="PTHR21311:SF0">
    <property type="entry name" value="CONSERVED OLIGOMERIC GOLGI COMPLEX SUBUNIT 8"/>
    <property type="match status" value="1"/>
</dbReference>
<accession>A0AAD4PMV1</accession>
<dbReference type="EMBL" id="JAJJHW010001127">
    <property type="protein sequence ID" value="KAH8378060.1"/>
    <property type="molecule type" value="Genomic_DNA"/>
</dbReference>
<evidence type="ECO:0000256" key="1">
    <source>
        <dbReference type="ARBA" id="ARBA00004395"/>
    </source>
</evidence>
<dbReference type="InterPro" id="IPR016632">
    <property type="entry name" value="COG8_Metazoal_Plant"/>
</dbReference>
<protein>
    <recommendedName>
        <fullName evidence="3 9">Conserved oligomeric Golgi complex subunit 8</fullName>
        <shortName evidence="9">COG complex subunit 8</shortName>
    </recommendedName>
    <alternativeName>
        <fullName evidence="8 9">Component of oligomeric Golgi complex 8</fullName>
    </alternativeName>
</protein>
<dbReference type="GO" id="GO:0000139">
    <property type="term" value="C:Golgi membrane"/>
    <property type="evidence" value="ECO:0007669"/>
    <property type="project" value="UniProtKB-SubCell"/>
</dbReference>
<evidence type="ECO:0000313" key="11">
    <source>
        <dbReference type="Proteomes" id="UP001200034"/>
    </source>
</evidence>
<evidence type="ECO:0000256" key="2">
    <source>
        <dbReference type="ARBA" id="ARBA00006419"/>
    </source>
</evidence>
<dbReference type="PANTHER" id="PTHR21311">
    <property type="entry name" value="CONSERVED OLIGOMERIC GOLGI COMPLEX COMPONENT 8"/>
    <property type="match status" value="1"/>
</dbReference>
<keyword evidence="6 9" id="KW-0333">Golgi apparatus</keyword>
<evidence type="ECO:0000256" key="7">
    <source>
        <dbReference type="ARBA" id="ARBA00023136"/>
    </source>
</evidence>
<evidence type="ECO:0000256" key="5">
    <source>
        <dbReference type="ARBA" id="ARBA00022927"/>
    </source>
</evidence>
<dbReference type="GO" id="GO:0015031">
    <property type="term" value="P:protein transport"/>
    <property type="evidence" value="ECO:0007669"/>
    <property type="project" value="UniProtKB-UniRule"/>
</dbReference>
<keyword evidence="4 9" id="KW-0813">Transport</keyword>
<reference evidence="10" key="1">
    <citation type="journal article" date="2021" name="Mol. Ecol. Resour.">
        <title>Phylogenomic analyses of the genus Drosophila reveals genomic signals of climate adaptation.</title>
        <authorList>
            <person name="Li F."/>
            <person name="Rane R.V."/>
            <person name="Luria V."/>
            <person name="Xiong Z."/>
            <person name="Chen J."/>
            <person name="Li Z."/>
            <person name="Catullo R.A."/>
            <person name="Griffin P.C."/>
            <person name="Schiffer M."/>
            <person name="Pearce S."/>
            <person name="Lee S.F."/>
            <person name="McElroy K."/>
            <person name="Stocker A."/>
            <person name="Shirriffs J."/>
            <person name="Cockerell F."/>
            <person name="Coppin C."/>
            <person name="Sgro C.M."/>
            <person name="Karger A."/>
            <person name="Cain J.W."/>
            <person name="Weber J.A."/>
            <person name="Santpere G."/>
            <person name="Kirschner M.W."/>
            <person name="Hoffmann A.A."/>
            <person name="Oakeshott J.G."/>
            <person name="Zhang G."/>
        </authorList>
    </citation>
    <scope>NUCLEOTIDE SEQUENCE</scope>
    <source>
        <strain evidence="10">BGI-SZ-2011g</strain>
    </source>
</reference>
<comment type="subcellular location">
    <subcellularLocation>
        <location evidence="1 9">Golgi apparatus membrane</location>
        <topology evidence="1 9">Peripheral membrane protein</topology>
    </subcellularLocation>
</comment>
<comment type="subunit">
    <text evidence="9">Component of the conserved oligomeric Golgi complex which is composed of eight different subunits and is required for normal Golgi morphology and localization.</text>
</comment>
<evidence type="ECO:0000256" key="9">
    <source>
        <dbReference type="PIRNR" id="PIRNR015415"/>
    </source>
</evidence>
<gene>
    <name evidence="10" type="ORF">KR093_008941</name>
</gene>
<organism evidence="10 11">
    <name type="scientific">Drosophila rubida</name>
    <dbReference type="NCBI Taxonomy" id="30044"/>
    <lineage>
        <taxon>Eukaryota</taxon>
        <taxon>Metazoa</taxon>
        <taxon>Ecdysozoa</taxon>
        <taxon>Arthropoda</taxon>
        <taxon>Hexapoda</taxon>
        <taxon>Insecta</taxon>
        <taxon>Pterygota</taxon>
        <taxon>Neoptera</taxon>
        <taxon>Endopterygota</taxon>
        <taxon>Diptera</taxon>
        <taxon>Brachycera</taxon>
        <taxon>Muscomorpha</taxon>
        <taxon>Ephydroidea</taxon>
        <taxon>Drosophilidae</taxon>
        <taxon>Drosophila</taxon>
    </lineage>
</organism>
<dbReference type="InterPro" id="IPR007255">
    <property type="entry name" value="COG8"/>
</dbReference>
<keyword evidence="5 9" id="KW-0653">Protein transport</keyword>
<dbReference type="GO" id="GO:0006891">
    <property type="term" value="P:intra-Golgi vesicle-mediated transport"/>
    <property type="evidence" value="ECO:0007669"/>
    <property type="project" value="TreeGrafter"/>
</dbReference>
<dbReference type="InterPro" id="IPR016159">
    <property type="entry name" value="Cullin_repeat-like_dom_sf"/>
</dbReference>
<proteinExistence type="inferred from homology"/>
<evidence type="ECO:0000313" key="10">
    <source>
        <dbReference type="EMBL" id="KAH8378060.1"/>
    </source>
</evidence>
<dbReference type="AlphaFoldDB" id="A0AAD4PMV1"/>
<name>A0AAD4PMV1_9MUSC</name>
<sequence>MDFADKIDLETERVLKLIFPDGVPSNLRGNPELDNYLAKLGTCKVDQLKKEQTRLGDETKRILDQTQELAISNYKTFITTAENSRAIFNEFQKAEDQVDTLINKLPTFSGKCEQFLKDSAELTEQRRLNSTTLHKNAQLLEILELPQLMERCIREDRYEEALELASYVQRLGQHQGHLIPVVNSIVCSVEALWHTMLVQLVAQLRMDLQLPKCLQIVGYLRRMQAFSDNELKLKFLQARDAWLTACLEAVPTTDAQQHLTKTIEITRINLFNIITQYRAIFPEEENAVKTSSLKPLQGVSCNGDRLFQAWLHNKVSITRIFVFLWFSIKRRLLQINGFLVTLEADLARGVSSIETVLGQCMYFGLSFSRVGADFRGLIAPIFVRMVCHKFESSISQVNENFEQELDKFTLINKVTLHSRKQLDTAAMSSSEQKTESFAPPETLLDFYPLAALCNGYLNALNELRLCAPFAVATDVTSCLQQSLQFVAHRVLAFYRQEQQAFTGNERETFVKLCSCFAYDLVPYVQRCIHGVFPPQSITVNLGISLLQLEQQQLTFLQHNQILEPLKHLLPAKVLIHPTPAPSAETTNVPIVAEG</sequence>
<dbReference type="PIRSF" id="PIRSF015415">
    <property type="entry name" value="COG8"/>
    <property type="match status" value="1"/>
</dbReference>
<keyword evidence="7 9" id="KW-0472">Membrane</keyword>
<dbReference type="Proteomes" id="UP001200034">
    <property type="component" value="Unassembled WGS sequence"/>
</dbReference>
<dbReference type="SUPFAM" id="SSF74788">
    <property type="entry name" value="Cullin repeat-like"/>
    <property type="match status" value="1"/>
</dbReference>
<evidence type="ECO:0000256" key="3">
    <source>
        <dbReference type="ARBA" id="ARBA00020983"/>
    </source>
</evidence>
<keyword evidence="11" id="KW-1185">Reference proteome</keyword>